<proteinExistence type="predicted"/>
<keyword evidence="3" id="KW-1185">Reference proteome</keyword>
<comment type="caution">
    <text evidence="2">The sequence shown here is derived from an EMBL/GenBank/DDBJ whole genome shotgun (WGS) entry which is preliminary data.</text>
</comment>
<reference evidence="2" key="1">
    <citation type="submission" date="2023-05" db="EMBL/GenBank/DDBJ databases">
        <title>Nepenthes gracilis genome sequencing.</title>
        <authorList>
            <person name="Fukushima K."/>
        </authorList>
    </citation>
    <scope>NUCLEOTIDE SEQUENCE</scope>
    <source>
        <strain evidence="2">SING2019-196</strain>
    </source>
</reference>
<gene>
    <name evidence="2" type="ORF">Nepgr_014665</name>
</gene>
<evidence type="ECO:0000313" key="2">
    <source>
        <dbReference type="EMBL" id="GMH12824.1"/>
    </source>
</evidence>
<dbReference type="EMBL" id="BSYO01000012">
    <property type="protein sequence ID" value="GMH12824.1"/>
    <property type="molecule type" value="Genomic_DNA"/>
</dbReference>
<dbReference type="AlphaFoldDB" id="A0AAD3XQC5"/>
<organism evidence="2 3">
    <name type="scientific">Nepenthes gracilis</name>
    <name type="common">Slender pitcher plant</name>
    <dbReference type="NCBI Taxonomy" id="150966"/>
    <lineage>
        <taxon>Eukaryota</taxon>
        <taxon>Viridiplantae</taxon>
        <taxon>Streptophyta</taxon>
        <taxon>Embryophyta</taxon>
        <taxon>Tracheophyta</taxon>
        <taxon>Spermatophyta</taxon>
        <taxon>Magnoliopsida</taxon>
        <taxon>eudicotyledons</taxon>
        <taxon>Gunneridae</taxon>
        <taxon>Pentapetalae</taxon>
        <taxon>Caryophyllales</taxon>
        <taxon>Nepenthaceae</taxon>
        <taxon>Nepenthes</taxon>
    </lineage>
</organism>
<evidence type="ECO:0000313" key="3">
    <source>
        <dbReference type="Proteomes" id="UP001279734"/>
    </source>
</evidence>
<protein>
    <submittedName>
        <fullName evidence="2">Uncharacterized protein</fullName>
    </submittedName>
</protein>
<accession>A0AAD3XQC5</accession>
<dbReference type="Proteomes" id="UP001279734">
    <property type="component" value="Unassembled WGS sequence"/>
</dbReference>
<evidence type="ECO:0000256" key="1">
    <source>
        <dbReference type="SAM" id="MobiDB-lite"/>
    </source>
</evidence>
<sequence length="169" mass="18690">MASRALSFSSSKRIPWEQPLKLPLLHSSSYQQRLIGASKTTTSSDGGSQKQRAKIQCRQQLDNIRVSASKQHQQCATLNKVQQPLYPHPSVSISTFFIKKTTSNREIDIHIGVPAARLTIFMHTNNLSKRRLAASPSRGRAHLSQQRSSNACAAEFQHTPAEAEANSAN</sequence>
<feature type="region of interest" description="Disordered" evidence="1">
    <location>
        <begin position="132"/>
        <end position="169"/>
    </location>
</feature>
<name>A0AAD3XQC5_NEPGR</name>